<evidence type="ECO:0000313" key="2">
    <source>
        <dbReference type="Proteomes" id="UP000825886"/>
    </source>
</evidence>
<dbReference type="Proteomes" id="UP000825886">
    <property type="component" value="Chromosome"/>
</dbReference>
<sequence>MAPEFNADPAEGPHVSNTVDLDGGYASLSTIASTSWYATVYELAHETIHLLDPRPAPPFAKGSNWFEEGIAVEFALHCTEIVFGERPAINSPTYETAWNLTKKIVEAKFFNDCKNIRLECGHFADASFHVIKKYAPKCDSRVIIELIKRFDNTPIQNL</sequence>
<name>A0ABX9ARE1_9ENTR</name>
<reference evidence="1 2" key="1">
    <citation type="submission" date="2021-08" db="EMBL/GenBank/DDBJ databases">
        <title>Culture and genomic analysis of Symbiopectobacterium purcellii sp. nov. gen. nov., isolated from the leafhopper Empoasca decipiens.</title>
        <authorList>
            <person name="Nadal-Jimenez P."/>
            <person name="Siozios S."/>
            <person name="Halliday N."/>
            <person name="Camara M."/>
            <person name="Hurst G.D.D."/>
        </authorList>
    </citation>
    <scope>NUCLEOTIDE SEQUENCE [LARGE SCALE GENOMIC DNA]</scope>
    <source>
        <strain evidence="1 2">SyEd1</strain>
    </source>
</reference>
<gene>
    <name evidence="1" type="ORF">K6K13_10940</name>
</gene>
<protein>
    <submittedName>
        <fullName evidence="1">Uncharacterized protein</fullName>
    </submittedName>
</protein>
<proteinExistence type="predicted"/>
<dbReference type="RefSeq" id="WP_222160799.1">
    <property type="nucleotide sequence ID" value="NZ_CP081864.1"/>
</dbReference>
<accession>A0ABX9ARE1</accession>
<dbReference type="EMBL" id="CP081864">
    <property type="protein sequence ID" value="QZN97768.1"/>
    <property type="molecule type" value="Genomic_DNA"/>
</dbReference>
<evidence type="ECO:0000313" key="1">
    <source>
        <dbReference type="EMBL" id="QZN97768.1"/>
    </source>
</evidence>
<organism evidence="1 2">
    <name type="scientific">Symbiopectobacterium purcellii</name>
    <dbReference type="NCBI Taxonomy" id="2871826"/>
    <lineage>
        <taxon>Bacteria</taxon>
        <taxon>Pseudomonadati</taxon>
        <taxon>Pseudomonadota</taxon>
        <taxon>Gammaproteobacteria</taxon>
        <taxon>Enterobacterales</taxon>
        <taxon>Enterobacteriaceae</taxon>
    </lineage>
</organism>
<keyword evidence="2" id="KW-1185">Reference proteome</keyword>